<dbReference type="AlphaFoldDB" id="A0A9X9MPR7"/>
<keyword evidence="2" id="KW-1185">Reference proteome</keyword>
<gene>
    <name evidence="1" type="ORF">BGT96224V316_LOCUS8037</name>
</gene>
<dbReference type="Proteomes" id="UP000324639">
    <property type="component" value="Chromosome Bgt_-10"/>
</dbReference>
<proteinExistence type="predicted"/>
<accession>A0A9X9MPR7</accession>
<organism evidence="1 2">
    <name type="scientific">Blumeria graminis f. sp. tritici</name>
    <dbReference type="NCBI Taxonomy" id="62690"/>
    <lineage>
        <taxon>Eukaryota</taxon>
        <taxon>Fungi</taxon>
        <taxon>Dikarya</taxon>
        <taxon>Ascomycota</taxon>
        <taxon>Pezizomycotina</taxon>
        <taxon>Leotiomycetes</taxon>
        <taxon>Erysiphales</taxon>
        <taxon>Erysiphaceae</taxon>
        <taxon>Blumeria</taxon>
    </lineage>
</organism>
<evidence type="ECO:0000313" key="2">
    <source>
        <dbReference type="Proteomes" id="UP000324639"/>
    </source>
</evidence>
<sequence>MYQVLITRGVETLTQKEVNPGKRVEVEVQIEIEVEKRILGTPETIIDLVNLVVQAGVEDDTITRTVIRQLLGVAVGVLTYDRSVSLEQIEAEAVIETEIMTAKKDAREVEVETGIVTKIGLEDEARVGVADETKHKNKSY</sequence>
<name>A0A9X9MPR7_BLUGR</name>
<protein>
    <submittedName>
        <fullName evidence="1">Bgt-186</fullName>
    </submittedName>
</protein>
<evidence type="ECO:0000313" key="1">
    <source>
        <dbReference type="EMBL" id="VDB94981.1"/>
    </source>
</evidence>
<reference evidence="1 2" key="1">
    <citation type="submission" date="2018-08" db="EMBL/GenBank/DDBJ databases">
        <authorList>
            <person name="Muller C M."/>
        </authorList>
    </citation>
    <scope>NUCLEOTIDE SEQUENCE [LARGE SCALE GENOMIC DNA]</scope>
</reference>
<dbReference type="EMBL" id="LR026993">
    <property type="protein sequence ID" value="VDB94981.1"/>
    <property type="molecule type" value="Genomic_DNA"/>
</dbReference>